<evidence type="ECO:0000313" key="2">
    <source>
        <dbReference type="Proteomes" id="UP000321353"/>
    </source>
</evidence>
<name>A0A5B9M868_9BACT</name>
<dbReference type="Proteomes" id="UP000321353">
    <property type="component" value="Chromosome"/>
</dbReference>
<gene>
    <name evidence="1" type="ORF">Mal15_14010</name>
</gene>
<proteinExistence type="predicted"/>
<dbReference type="AlphaFoldDB" id="A0A5B9M868"/>
<protein>
    <submittedName>
        <fullName evidence="1">Uncharacterized protein</fullName>
    </submittedName>
</protein>
<reference evidence="1 2" key="1">
    <citation type="submission" date="2019-02" db="EMBL/GenBank/DDBJ databases">
        <title>Planctomycetal bacteria perform biofilm scaping via a novel small molecule.</title>
        <authorList>
            <person name="Jeske O."/>
            <person name="Boedeker C."/>
            <person name="Wiegand S."/>
            <person name="Breitling P."/>
            <person name="Kallscheuer N."/>
            <person name="Jogler M."/>
            <person name="Rohde M."/>
            <person name="Petersen J."/>
            <person name="Medema M.H."/>
            <person name="Surup F."/>
            <person name="Jogler C."/>
        </authorList>
    </citation>
    <scope>NUCLEOTIDE SEQUENCE [LARGE SCALE GENOMIC DNA]</scope>
    <source>
        <strain evidence="1 2">Mal15</strain>
    </source>
</reference>
<evidence type="ECO:0000313" key="1">
    <source>
        <dbReference type="EMBL" id="QEF97361.1"/>
    </source>
</evidence>
<keyword evidence="2" id="KW-1185">Reference proteome</keyword>
<accession>A0A5B9M868</accession>
<dbReference type="KEGG" id="smam:Mal15_14010"/>
<dbReference type="EMBL" id="CP036264">
    <property type="protein sequence ID" value="QEF97361.1"/>
    <property type="molecule type" value="Genomic_DNA"/>
</dbReference>
<organism evidence="1 2">
    <name type="scientific">Stieleria maiorica</name>
    <dbReference type="NCBI Taxonomy" id="2795974"/>
    <lineage>
        <taxon>Bacteria</taxon>
        <taxon>Pseudomonadati</taxon>
        <taxon>Planctomycetota</taxon>
        <taxon>Planctomycetia</taxon>
        <taxon>Pirellulales</taxon>
        <taxon>Pirellulaceae</taxon>
        <taxon>Stieleria</taxon>
    </lineage>
</organism>
<sequence length="66" mass="7310">MTARSDIGSCRRWRTPLSWQGEALDRRAGWTFGIAVGARSNYGPVADAWGCFQCLATANPFFRGNQ</sequence>